<evidence type="ECO:0000256" key="1">
    <source>
        <dbReference type="ARBA" id="ARBA00093462"/>
    </source>
</evidence>
<dbReference type="InterPro" id="IPR006343">
    <property type="entry name" value="DnaB/C_C"/>
</dbReference>
<gene>
    <name evidence="4" type="ordered locus">Curi_c14740</name>
</gene>
<dbReference type="RefSeq" id="WP_014967621.1">
    <property type="nucleotide sequence ID" value="NC_018664.1"/>
</dbReference>
<accession>K0AZ00</accession>
<reference evidence="4 5" key="1">
    <citation type="journal article" date="2012" name="PLoS ONE">
        <title>The purine-utilizing bacterium Clostridium acidurici 9a: a genome-guided metabolic reconsideration.</title>
        <authorList>
            <person name="Hartwich K."/>
            <person name="Poehlein A."/>
            <person name="Daniel R."/>
        </authorList>
    </citation>
    <scope>NUCLEOTIDE SEQUENCE [LARGE SCALE GENOMIC DNA]</scope>
    <source>
        <strain evidence="5">ATCC 7906 / DSM 604 / BCRC 14475 / CIP 104303 / KCTC 5404 / NCIMB 10678 / 9a</strain>
    </source>
</reference>
<name>K0AZ00_GOTA9</name>
<dbReference type="SUPFAM" id="SSF158499">
    <property type="entry name" value="DnaD domain-like"/>
    <property type="match status" value="1"/>
</dbReference>
<protein>
    <submittedName>
        <fullName evidence="4">DnaD/DnaB domain-containing replication protein</fullName>
    </submittedName>
</protein>
<feature type="region of interest" description="Disordered" evidence="2">
    <location>
        <begin position="121"/>
        <end position="144"/>
    </location>
</feature>
<dbReference type="InterPro" id="IPR034829">
    <property type="entry name" value="DnaD-like_sf"/>
</dbReference>
<feature type="domain" description="DnaB/C C-terminal" evidence="3">
    <location>
        <begin position="57"/>
        <end position="114"/>
    </location>
</feature>
<sequence>MHGGGAISEITTEAIIDITSESTTTTIDKENKNCHYSGSENKKLEIDKNLSAIAKKFEQSGFETINIKVKELLEELLEEHPIEWIIQAFKVAIEANVRNLRFVKGVLRNWQNNGGVDIGGGSISKYTDRENGSIGQDPTGDFQR</sequence>
<evidence type="ECO:0000256" key="2">
    <source>
        <dbReference type="SAM" id="MobiDB-lite"/>
    </source>
</evidence>
<dbReference type="Proteomes" id="UP000006094">
    <property type="component" value="Chromosome"/>
</dbReference>
<dbReference type="STRING" id="1128398.Curi_c14740"/>
<dbReference type="KEGG" id="cad:Curi_c14740"/>
<dbReference type="NCBIfam" id="TIGR01446">
    <property type="entry name" value="DnaD_dom"/>
    <property type="match status" value="1"/>
</dbReference>
<keyword evidence="5" id="KW-1185">Reference proteome</keyword>
<comment type="similarity">
    <text evidence="1">Belongs to the DnaB/DnaD family.</text>
</comment>
<evidence type="ECO:0000313" key="4">
    <source>
        <dbReference type="EMBL" id="AFS78484.1"/>
    </source>
</evidence>
<evidence type="ECO:0000259" key="3">
    <source>
        <dbReference type="Pfam" id="PF07261"/>
    </source>
</evidence>
<dbReference type="EMBL" id="CP003326">
    <property type="protein sequence ID" value="AFS78484.1"/>
    <property type="molecule type" value="Genomic_DNA"/>
</dbReference>
<evidence type="ECO:0000313" key="5">
    <source>
        <dbReference type="Proteomes" id="UP000006094"/>
    </source>
</evidence>
<dbReference type="Gene3D" id="1.10.10.630">
    <property type="entry name" value="DnaD domain-like"/>
    <property type="match status" value="1"/>
</dbReference>
<dbReference type="Pfam" id="PF07261">
    <property type="entry name" value="DnaB_2"/>
    <property type="match status" value="1"/>
</dbReference>
<organism evidence="4 5">
    <name type="scientific">Gottschalkia acidurici (strain ATCC 7906 / DSM 604 / BCRC 14475 / CIP 104303 / KCTC 5404 / NCIMB 10678 / 9a)</name>
    <name type="common">Clostridium acidurici</name>
    <dbReference type="NCBI Taxonomy" id="1128398"/>
    <lineage>
        <taxon>Bacteria</taxon>
        <taxon>Bacillati</taxon>
        <taxon>Bacillota</taxon>
        <taxon>Tissierellia</taxon>
        <taxon>Tissierellales</taxon>
        <taxon>Gottschalkiaceae</taxon>
        <taxon>Gottschalkia</taxon>
    </lineage>
</organism>
<proteinExistence type="inferred from homology"/>
<dbReference type="AlphaFoldDB" id="K0AZ00"/>
<dbReference type="HOGENOM" id="CLU_1793066_0_0_9"/>